<reference evidence="2" key="1">
    <citation type="submission" date="2020-05" db="UniProtKB">
        <authorList>
            <consortium name="EnsemblMetazoa"/>
        </authorList>
    </citation>
    <scope>IDENTIFICATION</scope>
    <source>
        <strain evidence="2">Jacobina</strain>
    </source>
</reference>
<keyword evidence="1" id="KW-0732">Signal</keyword>
<feature type="chain" id="PRO_5008405788" evidence="1">
    <location>
        <begin position="26"/>
        <end position="159"/>
    </location>
</feature>
<dbReference type="EMBL" id="AJWK01010157">
    <property type="status" value="NOT_ANNOTATED_CDS"/>
    <property type="molecule type" value="Genomic_DNA"/>
</dbReference>
<evidence type="ECO:0000313" key="3">
    <source>
        <dbReference type="Proteomes" id="UP000092461"/>
    </source>
</evidence>
<evidence type="ECO:0000313" key="2">
    <source>
        <dbReference type="EnsemblMetazoa" id="LLOJ003129-PA"/>
    </source>
</evidence>
<dbReference type="AlphaFoldDB" id="A0A1B0CFK8"/>
<dbReference type="EnsemblMetazoa" id="LLOJ003129-RA">
    <property type="protein sequence ID" value="LLOJ003129-PA"/>
    <property type="gene ID" value="LLOJ003129"/>
</dbReference>
<dbReference type="EMBL" id="AJWK01010159">
    <property type="status" value="NOT_ANNOTATED_CDS"/>
    <property type="molecule type" value="Genomic_DNA"/>
</dbReference>
<evidence type="ECO:0000256" key="1">
    <source>
        <dbReference type="SAM" id="SignalP"/>
    </source>
</evidence>
<dbReference type="VEuPathDB" id="VectorBase:LLOJ003129"/>
<keyword evidence="3" id="KW-1185">Reference proteome</keyword>
<dbReference type="PROSITE" id="PS51257">
    <property type="entry name" value="PROKAR_LIPOPROTEIN"/>
    <property type="match status" value="1"/>
</dbReference>
<dbReference type="VEuPathDB" id="VectorBase:LLONM1_000264"/>
<name>A0A1B0CFK8_LUTLO</name>
<organism evidence="2 3">
    <name type="scientific">Lutzomyia longipalpis</name>
    <name type="common">Sand fly</name>
    <dbReference type="NCBI Taxonomy" id="7200"/>
    <lineage>
        <taxon>Eukaryota</taxon>
        <taxon>Metazoa</taxon>
        <taxon>Ecdysozoa</taxon>
        <taxon>Arthropoda</taxon>
        <taxon>Hexapoda</taxon>
        <taxon>Insecta</taxon>
        <taxon>Pterygota</taxon>
        <taxon>Neoptera</taxon>
        <taxon>Endopterygota</taxon>
        <taxon>Diptera</taxon>
        <taxon>Nematocera</taxon>
        <taxon>Psychodoidea</taxon>
        <taxon>Psychodidae</taxon>
        <taxon>Lutzomyia</taxon>
        <taxon>Lutzomyia</taxon>
    </lineage>
</organism>
<dbReference type="Proteomes" id="UP000092461">
    <property type="component" value="Unassembled WGS sequence"/>
</dbReference>
<protein>
    <submittedName>
        <fullName evidence="2">Uncharacterized protein</fullName>
    </submittedName>
</protein>
<feature type="signal peptide" evidence="1">
    <location>
        <begin position="1"/>
        <end position="25"/>
    </location>
</feature>
<proteinExistence type="predicted"/>
<accession>A0A1B0CFK8</accession>
<dbReference type="EMBL" id="AJWK01010158">
    <property type="status" value="NOT_ANNOTATED_CDS"/>
    <property type="molecule type" value="Genomic_DNA"/>
</dbReference>
<sequence>MKLFMNSTVYVTMILICCVIWVACSFPVAMSCDSCGRECANACGTRHFRTCCFNYLKRKRSVLPPLKYPDETNADFRDLWWAKIQVEKTARDNLLNSADFYGSDFQPTFLFRPRDDTPQSFGTHDGHSAEQLAIAHKGKILEEVDGNSGQQSRGLYEAA</sequence>
<dbReference type="EMBL" id="AJWK01010156">
    <property type="status" value="NOT_ANNOTATED_CDS"/>
    <property type="molecule type" value="Genomic_DNA"/>
</dbReference>